<name>A0AAP0JSY9_9MAGN</name>
<feature type="domain" description="C2H2-type" evidence="2">
    <location>
        <begin position="100"/>
        <end position="122"/>
    </location>
</feature>
<organism evidence="3 4">
    <name type="scientific">Stephania japonica</name>
    <dbReference type="NCBI Taxonomy" id="461633"/>
    <lineage>
        <taxon>Eukaryota</taxon>
        <taxon>Viridiplantae</taxon>
        <taxon>Streptophyta</taxon>
        <taxon>Embryophyta</taxon>
        <taxon>Tracheophyta</taxon>
        <taxon>Spermatophyta</taxon>
        <taxon>Magnoliopsida</taxon>
        <taxon>Ranunculales</taxon>
        <taxon>Menispermaceae</taxon>
        <taxon>Menispermoideae</taxon>
        <taxon>Cissampelideae</taxon>
        <taxon>Stephania</taxon>
    </lineage>
</organism>
<evidence type="ECO:0000259" key="2">
    <source>
        <dbReference type="PROSITE" id="PS00028"/>
    </source>
</evidence>
<reference evidence="3 4" key="1">
    <citation type="submission" date="2024-01" db="EMBL/GenBank/DDBJ databases">
        <title>Genome assemblies of Stephania.</title>
        <authorList>
            <person name="Yang L."/>
        </authorList>
    </citation>
    <scope>NUCLEOTIDE SEQUENCE [LARGE SCALE GENOMIC DNA]</scope>
    <source>
        <strain evidence="3">QJT</strain>
        <tissue evidence="3">Leaf</tissue>
    </source>
</reference>
<sequence>MRINAISQIDARTRANSSKHSSCHVSLSHSSNSSVTEATNHNAPRVQSSHPQHVINSSFGQLDNATLATQADRPIPARHVSDSSFLHQSQPDKCLEVEACDFCGESFYLTYACPYHPRNGNHHGSSYASPQPDFCMSRPSPQIPQQEQRTIQNIEKYMISDWLSPSTNKYPFDDWSNSSYQQDTYSSMRNQPSRDIIRYCLATVQDMNLTEQELDQWIEQRD</sequence>
<keyword evidence="4" id="KW-1185">Reference proteome</keyword>
<evidence type="ECO:0000313" key="4">
    <source>
        <dbReference type="Proteomes" id="UP001417504"/>
    </source>
</evidence>
<comment type="caution">
    <text evidence="3">The sequence shown here is derived from an EMBL/GenBank/DDBJ whole genome shotgun (WGS) entry which is preliminary data.</text>
</comment>
<dbReference type="EMBL" id="JBBNAE010000003">
    <property type="protein sequence ID" value="KAK9138873.1"/>
    <property type="molecule type" value="Genomic_DNA"/>
</dbReference>
<feature type="compositionally biased region" description="Low complexity" evidence="1">
    <location>
        <begin position="18"/>
        <end position="34"/>
    </location>
</feature>
<dbReference type="PROSITE" id="PS00028">
    <property type="entry name" value="ZINC_FINGER_C2H2_1"/>
    <property type="match status" value="1"/>
</dbReference>
<accession>A0AAP0JSY9</accession>
<feature type="region of interest" description="Disordered" evidence="1">
    <location>
        <begin position="1"/>
        <end position="51"/>
    </location>
</feature>
<dbReference type="AlphaFoldDB" id="A0AAP0JSY9"/>
<proteinExistence type="predicted"/>
<feature type="compositionally biased region" description="Polar residues" evidence="1">
    <location>
        <begin position="35"/>
        <end position="51"/>
    </location>
</feature>
<dbReference type="Proteomes" id="UP001417504">
    <property type="component" value="Unassembled WGS sequence"/>
</dbReference>
<dbReference type="InterPro" id="IPR013087">
    <property type="entry name" value="Znf_C2H2_type"/>
</dbReference>
<evidence type="ECO:0000313" key="3">
    <source>
        <dbReference type="EMBL" id="KAK9138873.1"/>
    </source>
</evidence>
<evidence type="ECO:0000256" key="1">
    <source>
        <dbReference type="SAM" id="MobiDB-lite"/>
    </source>
</evidence>
<gene>
    <name evidence="3" type="ORF">Sjap_009467</name>
</gene>
<protein>
    <recommendedName>
        <fullName evidence="2">C2H2-type domain-containing protein</fullName>
    </recommendedName>
</protein>